<gene>
    <name evidence="1" type="ORF">J4E00_23930</name>
</gene>
<dbReference type="InterPro" id="IPR012349">
    <property type="entry name" value="Split_barrel_FMN-bd"/>
</dbReference>
<dbReference type="RefSeq" id="WP_208177904.1">
    <property type="nucleotide sequence ID" value="NZ_JAGETZ010000015.1"/>
</dbReference>
<evidence type="ECO:0000313" key="1">
    <source>
        <dbReference type="EMBL" id="MBO2012136.1"/>
    </source>
</evidence>
<dbReference type="PANTHER" id="PTHR42815:SF2">
    <property type="entry name" value="FAD-BINDING, PUTATIVE (AFU_ORTHOLOGUE AFUA_6G07600)-RELATED"/>
    <property type="match status" value="1"/>
</dbReference>
<dbReference type="Gene3D" id="2.30.110.10">
    <property type="entry name" value="Electron Transport, Fmn-binding Protein, Chain A"/>
    <property type="match status" value="2"/>
</dbReference>
<dbReference type="Proteomes" id="UP000664369">
    <property type="component" value="Unassembled WGS sequence"/>
</dbReference>
<dbReference type="PANTHER" id="PTHR42815">
    <property type="entry name" value="FAD-BINDING, PUTATIVE (AFU_ORTHOLOGUE AFUA_6G07600)-RELATED"/>
    <property type="match status" value="1"/>
</dbReference>
<sequence length="313" mass="33863">MKVVPFHCGEIVVQERAGSRSAAAQLAHILQTELPPQARTFLAAQPLLVLGSADERGRLWTSVITGPPGFLQAPDAHTLHIAAQPVPGDILAANLVADAPVGISVVDFVSRRRIRLNGRAHRTQAAITVALDEVFFNCPKYIQARQWRAQPAPSRPAHGGVAARALSPALQDAICAADTFFLASAHPRAGFDVSHRGGRPGFVQVLNSQTLQWPDYMGNGMFQTLGNLALAPRAGLLFPDFVTGDVFQLTGWAHVDWTPDHARLDAGAERLVTFRVEEVRVLPQALPFQWTFESYSPFNPPAGTCGSKPAEHQ</sequence>
<protein>
    <submittedName>
        <fullName evidence="1">Pyridoxamine 5'-phosphate oxidase family protein</fullName>
    </submittedName>
</protein>
<comment type="caution">
    <text evidence="1">The sequence shown here is derived from an EMBL/GenBank/DDBJ whole genome shotgun (WGS) entry which is preliminary data.</text>
</comment>
<organism evidence="1 2">
    <name type="scientific">Hymenobacter negativus</name>
    <dbReference type="NCBI Taxonomy" id="2795026"/>
    <lineage>
        <taxon>Bacteria</taxon>
        <taxon>Pseudomonadati</taxon>
        <taxon>Bacteroidota</taxon>
        <taxon>Cytophagia</taxon>
        <taxon>Cytophagales</taxon>
        <taxon>Hymenobacteraceae</taxon>
        <taxon>Hymenobacter</taxon>
    </lineage>
</organism>
<dbReference type="EMBL" id="JAGETZ010000015">
    <property type="protein sequence ID" value="MBO2012136.1"/>
    <property type="molecule type" value="Genomic_DNA"/>
</dbReference>
<evidence type="ECO:0000313" key="2">
    <source>
        <dbReference type="Proteomes" id="UP000664369"/>
    </source>
</evidence>
<dbReference type="SUPFAM" id="SSF50475">
    <property type="entry name" value="FMN-binding split barrel"/>
    <property type="match status" value="1"/>
</dbReference>
<proteinExistence type="predicted"/>
<name>A0ABS3QLK8_9BACT</name>
<accession>A0ABS3QLK8</accession>
<keyword evidence="2" id="KW-1185">Reference proteome</keyword>
<reference evidence="1 2" key="1">
    <citation type="submission" date="2021-03" db="EMBL/GenBank/DDBJ databases">
        <authorList>
            <person name="Kim M.K."/>
        </authorList>
    </citation>
    <scope>NUCLEOTIDE SEQUENCE [LARGE SCALE GENOMIC DNA]</scope>
    <source>
        <strain evidence="1 2">BT442</strain>
    </source>
</reference>